<gene>
    <name evidence="1" type="ORF">D9757_005729</name>
</gene>
<dbReference type="AlphaFoldDB" id="A0A8H5MBB8"/>
<proteinExistence type="predicted"/>
<evidence type="ECO:0000313" key="1">
    <source>
        <dbReference type="EMBL" id="KAF5387381.1"/>
    </source>
</evidence>
<reference evidence="1 2" key="1">
    <citation type="journal article" date="2020" name="ISME J.">
        <title>Uncovering the hidden diversity of litter-decomposition mechanisms in mushroom-forming fungi.</title>
        <authorList>
            <person name="Floudas D."/>
            <person name="Bentzer J."/>
            <person name="Ahren D."/>
            <person name="Johansson T."/>
            <person name="Persson P."/>
            <person name="Tunlid A."/>
        </authorList>
    </citation>
    <scope>NUCLEOTIDE SEQUENCE [LARGE SCALE GENOMIC DNA]</scope>
    <source>
        <strain evidence="1 2">CBS 406.79</strain>
    </source>
</reference>
<evidence type="ECO:0000313" key="2">
    <source>
        <dbReference type="Proteomes" id="UP000518752"/>
    </source>
</evidence>
<protein>
    <submittedName>
        <fullName evidence="1">Uncharacterized protein</fullName>
    </submittedName>
</protein>
<dbReference type="Proteomes" id="UP000518752">
    <property type="component" value="Unassembled WGS sequence"/>
</dbReference>
<dbReference type="OrthoDB" id="2734890at2759"/>
<keyword evidence="2" id="KW-1185">Reference proteome</keyword>
<dbReference type="EMBL" id="JAACJN010000033">
    <property type="protein sequence ID" value="KAF5387381.1"/>
    <property type="molecule type" value="Genomic_DNA"/>
</dbReference>
<accession>A0A8H5MBB8</accession>
<comment type="caution">
    <text evidence="1">The sequence shown here is derived from an EMBL/GenBank/DDBJ whole genome shotgun (WGS) entry which is preliminary data.</text>
</comment>
<organism evidence="1 2">
    <name type="scientific">Collybiopsis confluens</name>
    <dbReference type="NCBI Taxonomy" id="2823264"/>
    <lineage>
        <taxon>Eukaryota</taxon>
        <taxon>Fungi</taxon>
        <taxon>Dikarya</taxon>
        <taxon>Basidiomycota</taxon>
        <taxon>Agaricomycotina</taxon>
        <taxon>Agaricomycetes</taxon>
        <taxon>Agaricomycetidae</taxon>
        <taxon>Agaricales</taxon>
        <taxon>Marasmiineae</taxon>
        <taxon>Omphalotaceae</taxon>
        <taxon>Collybiopsis</taxon>
    </lineage>
</organism>
<sequence>MRMSQPAKSRRPHSYFSLPLVCPPRTSMKFPVSVLAVTLALTSLSLANPAHLVSRVPDPVSCIEYEKYLGTYHLSYEPSCINLVESCKDTIISNNATDIWGIKSCVAAATCQGVVPLISIIQCEATNVTVPDPAQLNNLNYNIYAGIVGQCAWQEGGCPITQQNYIDFVYGALSDVGTSSWPDVNSVIDNWWQYITKWTATGETVPYTNFNDWLHYSNSS</sequence>
<name>A0A8H5MBB8_9AGAR</name>